<organism evidence="1 2">
    <name type="scientific">Panagrolaimus sp. PS1159</name>
    <dbReference type="NCBI Taxonomy" id="55785"/>
    <lineage>
        <taxon>Eukaryota</taxon>
        <taxon>Metazoa</taxon>
        <taxon>Ecdysozoa</taxon>
        <taxon>Nematoda</taxon>
        <taxon>Chromadorea</taxon>
        <taxon>Rhabditida</taxon>
        <taxon>Tylenchina</taxon>
        <taxon>Panagrolaimomorpha</taxon>
        <taxon>Panagrolaimoidea</taxon>
        <taxon>Panagrolaimidae</taxon>
        <taxon>Panagrolaimus</taxon>
    </lineage>
</organism>
<evidence type="ECO:0000313" key="1">
    <source>
        <dbReference type="Proteomes" id="UP000887580"/>
    </source>
</evidence>
<sequence length="640" mass="72495">MVFLSNKPPFPLHYIENHLAYRQMPPCIYEHVFAIGNFHYFNTPQYYYFQAPPSLCTIVSEKFMSSVPKRATPFTKLNESFLKAYLESDNNEASTSLLNEEDLQGCSYEDVFTDETDECINDADLEVERCCPSFSMDGCDGGESSAFGDDEDCVYTAYELSPSASRSSTPDYFPFVSSMKDSEFPPLNEVLASSESGSSEEATPKPMSKNARKAFNKKNKWRVLPNGVMTEGESGYHSEFSAQCSTADGETDSRCSDPVHRNYSSVVAHGSKSCTDLSDSKDETISITEDDCVSVPEEISRMDLLSEHICDYYERVTQTERTLLRKLRLRDMLYYSLAPLFPVCGLYVVGSSLNGFGNENSDMDLCLVITNGELDQRTHAVSVLSAVKEALASLSTIEEQTLITAKVPILRIKFRGPYSDIVVDLNANNLVAVRNTHLLCYYAFFDWRVRPLVTVIKEWAKQSHINDASRSTFTSYSLVLMVLHYLQVVDEPVLPSLQQLFPKRFNQKADIRTLNLSHPLEEIAPGSSFNRSNTSSLGSLLIGFFEYYANEYNYEKNAISIRLGREVQRADVVRHTTHWSPICIEEPFTRSNTAHSIYDEMIFKSIKQKFRDAHEILSKTSDLNSLLIVEPQHHHHHIHD</sequence>
<reference evidence="2" key="1">
    <citation type="submission" date="2022-11" db="UniProtKB">
        <authorList>
            <consortium name="WormBaseParasite"/>
        </authorList>
    </citation>
    <scope>IDENTIFICATION</scope>
</reference>
<proteinExistence type="predicted"/>
<accession>A0AC35FMB1</accession>
<protein>
    <submittedName>
        <fullName evidence="2">PAP-associated domain-containing protein</fullName>
    </submittedName>
</protein>
<dbReference type="WBParaSite" id="PS1159_v2.g18558.t1">
    <property type="protein sequence ID" value="PS1159_v2.g18558.t1"/>
    <property type="gene ID" value="PS1159_v2.g18558"/>
</dbReference>
<evidence type="ECO:0000313" key="2">
    <source>
        <dbReference type="WBParaSite" id="PS1159_v2.g18558.t1"/>
    </source>
</evidence>
<name>A0AC35FMB1_9BILA</name>
<dbReference type="Proteomes" id="UP000887580">
    <property type="component" value="Unplaced"/>
</dbReference>